<sequence>MSSLKKSKFQEFDLSVEGQLNLNKRGIDSFAIFSDKIDVSKILSLLLQSNPIINFEFFPVFPNLIELFLQGSQITSFKGLQKQPKLRKVIDEDKLTNKEKVDASFYGPMLQNLLFEGFLIGDLPDTVPKYCKTLIRNSNLEGDVAGIVDIVECSPEESIIIPTQSTKRQSSMTGKLSSRPQSPSELQSSSRRNSQSSISSASSIQNKPKLNDQRQQNQQSESKNDKIIKIPSKVTKPLAVIPSQRLQIQNNLDGKPPKGQIETKNENVKDLQTINSEKALLQEQQKTNLILDKNQKNTPSKNKLDIKVKRIYKQDNANEDDIISKPEENKVTQKVSKPRSVTPSTSQLNNKLGNNPKNPNKGNVDSTQKSVHIPTLQIQNSIQEQSRQIQTIEEIQPSISDRSRLSARTYKRKGPYRAPFSAHISAQTQPIQQNDKKDSSSQEGVINRSQAEQGLNQVKINYTDLNSDKLEDFFSSISHSLILMDDAFIRSSFPFSKGASSDSNDKKSSQKENIPLNNSGQNENESSCIPAMFRVRYYPDDQNEGEDEVGSITNRSNQQQDSISSKNTNKTDEQDAPIDRKSLIDWVSFDNSGIACQLNILKRTTSNDDEDEDEDDSDDEDEDKHGVPKIKVFKNSWDRVRNLQLSRDHKKRLILTVAKEKYPKETMNVSRYIFDSMTPLAILQSFRKWTSSNTTQE</sequence>
<feature type="compositionally biased region" description="Polar residues" evidence="1">
    <location>
        <begin position="424"/>
        <end position="433"/>
    </location>
</feature>
<feature type="region of interest" description="Disordered" evidence="1">
    <location>
        <begin position="317"/>
        <end position="368"/>
    </location>
</feature>
<feature type="region of interest" description="Disordered" evidence="1">
    <location>
        <begin position="161"/>
        <end position="230"/>
    </location>
</feature>
<feature type="compositionally biased region" description="Basic and acidic residues" evidence="1">
    <location>
        <begin position="322"/>
        <end position="331"/>
    </location>
</feature>
<accession>A0A5J4XBS6</accession>
<gene>
    <name evidence="2" type="ORF">EZS28_000093</name>
</gene>
<feature type="region of interest" description="Disordered" evidence="1">
    <location>
        <begin position="416"/>
        <end position="450"/>
    </location>
</feature>
<dbReference type="Proteomes" id="UP000324800">
    <property type="component" value="Unassembled WGS sequence"/>
</dbReference>
<feature type="compositionally biased region" description="Polar residues" evidence="1">
    <location>
        <begin position="161"/>
        <end position="175"/>
    </location>
</feature>
<feature type="region of interest" description="Disordered" evidence="1">
    <location>
        <begin position="496"/>
        <end position="528"/>
    </location>
</feature>
<feature type="region of interest" description="Disordered" evidence="1">
    <location>
        <begin position="605"/>
        <end position="626"/>
    </location>
</feature>
<reference evidence="2 3" key="1">
    <citation type="submission" date="2019-03" db="EMBL/GenBank/DDBJ databases">
        <title>Single cell metagenomics reveals metabolic interactions within the superorganism composed of flagellate Streblomastix strix and complex community of Bacteroidetes bacteria on its surface.</title>
        <authorList>
            <person name="Treitli S.C."/>
            <person name="Kolisko M."/>
            <person name="Husnik F."/>
            <person name="Keeling P."/>
            <person name="Hampl V."/>
        </authorList>
    </citation>
    <scope>NUCLEOTIDE SEQUENCE [LARGE SCALE GENOMIC DNA]</scope>
    <source>
        <strain evidence="2">ST1C</strain>
    </source>
</reference>
<proteinExistence type="predicted"/>
<feature type="compositionally biased region" description="Acidic residues" evidence="1">
    <location>
        <begin position="607"/>
        <end position="622"/>
    </location>
</feature>
<feature type="compositionally biased region" description="Low complexity" evidence="1">
    <location>
        <begin position="176"/>
        <end position="206"/>
    </location>
</feature>
<protein>
    <submittedName>
        <fullName evidence="2">Uncharacterized protein</fullName>
    </submittedName>
</protein>
<evidence type="ECO:0000313" key="3">
    <source>
        <dbReference type="Proteomes" id="UP000324800"/>
    </source>
</evidence>
<feature type="compositionally biased region" description="Polar residues" evidence="1">
    <location>
        <begin position="515"/>
        <end position="527"/>
    </location>
</feature>
<name>A0A5J4XBS6_9EUKA</name>
<feature type="compositionally biased region" description="Low complexity" evidence="1">
    <location>
        <begin position="348"/>
        <end position="363"/>
    </location>
</feature>
<dbReference type="SUPFAM" id="SSF52058">
    <property type="entry name" value="L domain-like"/>
    <property type="match status" value="1"/>
</dbReference>
<feature type="compositionally biased region" description="Polar residues" evidence="1">
    <location>
        <begin position="551"/>
        <end position="568"/>
    </location>
</feature>
<comment type="caution">
    <text evidence="2">The sequence shown here is derived from an EMBL/GenBank/DDBJ whole genome shotgun (WGS) entry which is preliminary data.</text>
</comment>
<evidence type="ECO:0000256" key="1">
    <source>
        <dbReference type="SAM" id="MobiDB-lite"/>
    </source>
</evidence>
<dbReference type="EMBL" id="SNRW01000006">
    <property type="protein sequence ID" value="KAA6404382.1"/>
    <property type="molecule type" value="Genomic_DNA"/>
</dbReference>
<feature type="compositionally biased region" description="Polar residues" evidence="1">
    <location>
        <begin position="332"/>
        <end position="347"/>
    </location>
</feature>
<dbReference type="AlphaFoldDB" id="A0A5J4XBS6"/>
<evidence type="ECO:0000313" key="2">
    <source>
        <dbReference type="EMBL" id="KAA6404382.1"/>
    </source>
</evidence>
<feature type="region of interest" description="Disordered" evidence="1">
    <location>
        <begin position="541"/>
        <end position="576"/>
    </location>
</feature>
<feature type="compositionally biased region" description="Polar residues" evidence="1">
    <location>
        <begin position="441"/>
        <end position="450"/>
    </location>
</feature>
<organism evidence="2 3">
    <name type="scientific">Streblomastix strix</name>
    <dbReference type="NCBI Taxonomy" id="222440"/>
    <lineage>
        <taxon>Eukaryota</taxon>
        <taxon>Metamonada</taxon>
        <taxon>Preaxostyla</taxon>
        <taxon>Oxymonadida</taxon>
        <taxon>Streblomastigidae</taxon>
        <taxon>Streblomastix</taxon>
    </lineage>
</organism>